<reference evidence="2" key="3">
    <citation type="submission" date="2022-01" db="UniProtKB">
        <authorList>
            <consortium name="EnsemblPlants"/>
        </authorList>
    </citation>
    <scope>IDENTIFICATION</scope>
    <source>
        <strain evidence="2">subsp. vulgare</strain>
    </source>
</reference>
<keyword evidence="3" id="KW-1185">Reference proteome</keyword>
<dbReference type="AlphaFoldDB" id="A0A8I6Y5R5"/>
<proteinExistence type="predicted"/>
<organism evidence="2 3">
    <name type="scientific">Hordeum vulgare subsp. vulgare</name>
    <name type="common">Domesticated barley</name>
    <dbReference type="NCBI Taxonomy" id="112509"/>
    <lineage>
        <taxon>Eukaryota</taxon>
        <taxon>Viridiplantae</taxon>
        <taxon>Streptophyta</taxon>
        <taxon>Embryophyta</taxon>
        <taxon>Tracheophyta</taxon>
        <taxon>Spermatophyta</taxon>
        <taxon>Magnoliopsida</taxon>
        <taxon>Liliopsida</taxon>
        <taxon>Poales</taxon>
        <taxon>Poaceae</taxon>
        <taxon>BOP clade</taxon>
        <taxon>Pooideae</taxon>
        <taxon>Triticodae</taxon>
        <taxon>Triticeae</taxon>
        <taxon>Hordeinae</taxon>
        <taxon>Hordeum</taxon>
    </lineage>
</organism>
<dbReference type="Proteomes" id="UP000011116">
    <property type="component" value="Chromosome 5H"/>
</dbReference>
<sequence length="90" mass="8998">MSSTTTVAAASDVAGAWFFGELSAALRGKKRQAVPAMSHAEHQHQMGGAAHGNKAAAAATKPSVADLEGAGGGGMSDATVYLLLDRFAPS</sequence>
<protein>
    <submittedName>
        <fullName evidence="2">Uncharacterized protein</fullName>
    </submittedName>
</protein>
<evidence type="ECO:0000256" key="1">
    <source>
        <dbReference type="SAM" id="MobiDB-lite"/>
    </source>
</evidence>
<reference evidence="3" key="1">
    <citation type="journal article" date="2012" name="Nature">
        <title>A physical, genetic and functional sequence assembly of the barley genome.</title>
        <authorList>
            <consortium name="The International Barley Genome Sequencing Consortium"/>
            <person name="Mayer K.F."/>
            <person name="Waugh R."/>
            <person name="Brown J.W."/>
            <person name="Schulman A."/>
            <person name="Langridge P."/>
            <person name="Platzer M."/>
            <person name="Fincher G.B."/>
            <person name="Muehlbauer G.J."/>
            <person name="Sato K."/>
            <person name="Close T.J."/>
            <person name="Wise R.P."/>
            <person name="Stein N."/>
        </authorList>
    </citation>
    <scope>NUCLEOTIDE SEQUENCE [LARGE SCALE GENOMIC DNA]</scope>
    <source>
        <strain evidence="3">cv. Morex</strain>
    </source>
</reference>
<evidence type="ECO:0000313" key="2">
    <source>
        <dbReference type="EnsemblPlants" id="HORVU.MOREX.r3.5HG0437580.1.CDS1"/>
    </source>
</evidence>
<reference evidence="2" key="2">
    <citation type="submission" date="2020-10" db="EMBL/GenBank/DDBJ databases">
        <authorList>
            <person name="Scholz U."/>
            <person name="Mascher M."/>
            <person name="Fiebig A."/>
        </authorList>
    </citation>
    <scope>NUCLEOTIDE SEQUENCE [LARGE SCALE GENOMIC DNA]</scope>
    <source>
        <strain evidence="2">cv. Morex</strain>
    </source>
</reference>
<name>A0A8I6Y5R5_HORVV</name>
<dbReference type="Gramene" id="HORVU.MOREX.r3.5HG0437580.1">
    <property type="protein sequence ID" value="HORVU.MOREX.r3.5HG0437580.1.CDS1"/>
    <property type="gene ID" value="HORVU.MOREX.r3.5HG0437580"/>
</dbReference>
<accession>A0A8I6Y5R5</accession>
<feature type="compositionally biased region" description="Low complexity" evidence="1">
    <location>
        <begin position="47"/>
        <end position="59"/>
    </location>
</feature>
<dbReference type="Gramene" id="HORVU.MOREX.r2.5HG0362220.1">
    <property type="protein sequence ID" value="HORVU.MOREX.r2.5HG0362220.1.CDS.1"/>
    <property type="gene ID" value="HORVU.MOREX.r2.5HG0362220"/>
</dbReference>
<evidence type="ECO:0000313" key="3">
    <source>
        <dbReference type="Proteomes" id="UP000011116"/>
    </source>
</evidence>
<feature type="region of interest" description="Disordered" evidence="1">
    <location>
        <begin position="33"/>
        <end position="74"/>
    </location>
</feature>
<dbReference type="EnsemblPlants" id="HORVU.MOREX.r3.5HG0437580.1">
    <property type="protein sequence ID" value="HORVU.MOREX.r3.5HG0437580.1.CDS1"/>
    <property type="gene ID" value="HORVU.MOREX.r3.5HG0437580"/>
</dbReference>